<feature type="transmembrane region" description="Helical" evidence="1">
    <location>
        <begin position="17"/>
        <end position="38"/>
    </location>
</feature>
<feature type="transmembrane region" description="Helical" evidence="1">
    <location>
        <begin position="83"/>
        <end position="101"/>
    </location>
</feature>
<feature type="transmembrane region" description="Helical" evidence="1">
    <location>
        <begin position="44"/>
        <end position="63"/>
    </location>
</feature>
<evidence type="ECO:0000313" key="3">
    <source>
        <dbReference type="Proteomes" id="UP000008363"/>
    </source>
</evidence>
<keyword evidence="3" id="KW-1185">Reference proteome</keyword>
<dbReference type="STRING" id="1108045.GORHZ_138_00060"/>
<keyword evidence="1" id="KW-1133">Transmembrane helix</keyword>
<name>K6WHF8_9ACTN</name>
<evidence type="ECO:0000313" key="2">
    <source>
        <dbReference type="EMBL" id="GAB91592.1"/>
    </source>
</evidence>
<dbReference type="eggNOG" id="ENOG5032E96">
    <property type="taxonomic scope" value="Bacteria"/>
</dbReference>
<dbReference type="AlphaFoldDB" id="K6WHF8"/>
<keyword evidence="1" id="KW-0812">Transmembrane</keyword>
<dbReference type="RefSeq" id="WP_006335227.1">
    <property type="nucleotide sequence ID" value="NZ_BAHC01000138.1"/>
</dbReference>
<organism evidence="2 3">
    <name type="scientific">Gordonia rhizosphera NBRC 16068</name>
    <dbReference type="NCBI Taxonomy" id="1108045"/>
    <lineage>
        <taxon>Bacteria</taxon>
        <taxon>Bacillati</taxon>
        <taxon>Actinomycetota</taxon>
        <taxon>Actinomycetes</taxon>
        <taxon>Mycobacteriales</taxon>
        <taxon>Gordoniaceae</taxon>
        <taxon>Gordonia</taxon>
    </lineage>
</organism>
<reference evidence="2 3" key="1">
    <citation type="submission" date="2012-08" db="EMBL/GenBank/DDBJ databases">
        <title>Whole genome shotgun sequence of Gordonia rhizosphera NBRC 16068.</title>
        <authorList>
            <person name="Takarada H."/>
            <person name="Isaki S."/>
            <person name="Hosoyama A."/>
            <person name="Tsuchikane K."/>
            <person name="Katsumata H."/>
            <person name="Baba S."/>
            <person name="Ohji S."/>
            <person name="Yamazaki S."/>
            <person name="Fujita N."/>
        </authorList>
    </citation>
    <scope>NUCLEOTIDE SEQUENCE [LARGE SCALE GENOMIC DNA]</scope>
    <source>
        <strain evidence="2 3">NBRC 16068</strain>
    </source>
</reference>
<comment type="caution">
    <text evidence="2">The sequence shown here is derived from an EMBL/GenBank/DDBJ whole genome shotgun (WGS) entry which is preliminary data.</text>
</comment>
<accession>K6WHF8</accession>
<proteinExistence type="predicted"/>
<sequence length="102" mass="11040">MTDSDKPTPNRGEMREAAVHVIVTVGFGLAALLVAWASDDGLRTALVVVAPIVVLIGALGALFRTYRNWRAGGRWQIWQGASWFLLAIFIVFLFSTGPVLVG</sequence>
<dbReference type="Proteomes" id="UP000008363">
    <property type="component" value="Unassembled WGS sequence"/>
</dbReference>
<keyword evidence="1" id="KW-0472">Membrane</keyword>
<dbReference type="EMBL" id="BAHC01000138">
    <property type="protein sequence ID" value="GAB91592.1"/>
    <property type="molecule type" value="Genomic_DNA"/>
</dbReference>
<gene>
    <name evidence="2" type="ORF">GORHZ_138_00060</name>
</gene>
<evidence type="ECO:0008006" key="4">
    <source>
        <dbReference type="Google" id="ProtNLM"/>
    </source>
</evidence>
<protein>
    <recommendedName>
        <fullName evidence="4">Transmembrane protein</fullName>
    </recommendedName>
</protein>
<evidence type="ECO:0000256" key="1">
    <source>
        <dbReference type="SAM" id="Phobius"/>
    </source>
</evidence>